<evidence type="ECO:0000256" key="6">
    <source>
        <dbReference type="ARBA" id="ARBA00023136"/>
    </source>
</evidence>
<name>A0A9E2NZM1_9SPIR</name>
<keyword evidence="5 7" id="KW-1133">Transmembrane helix</keyword>
<dbReference type="Pfam" id="PF01554">
    <property type="entry name" value="MatE"/>
    <property type="match status" value="2"/>
</dbReference>
<evidence type="ECO:0000313" key="8">
    <source>
        <dbReference type="EMBL" id="MBU3850906.1"/>
    </source>
</evidence>
<dbReference type="Proteomes" id="UP000823914">
    <property type="component" value="Unassembled WGS sequence"/>
</dbReference>
<reference evidence="8" key="1">
    <citation type="journal article" date="2021" name="PeerJ">
        <title>Extensive microbial diversity within the chicken gut microbiome revealed by metagenomics and culture.</title>
        <authorList>
            <person name="Gilroy R."/>
            <person name="Ravi A."/>
            <person name="Getino M."/>
            <person name="Pursley I."/>
            <person name="Horton D.L."/>
            <person name="Alikhan N.F."/>
            <person name="Baker D."/>
            <person name="Gharbi K."/>
            <person name="Hall N."/>
            <person name="Watson M."/>
            <person name="Adriaenssens E.M."/>
            <person name="Foster-Nyarko E."/>
            <person name="Jarju S."/>
            <person name="Secka A."/>
            <person name="Antonio M."/>
            <person name="Oren A."/>
            <person name="Chaudhuri R.R."/>
            <person name="La Ragione R."/>
            <person name="Hildebrand F."/>
            <person name="Pallen M.J."/>
        </authorList>
    </citation>
    <scope>NUCLEOTIDE SEQUENCE</scope>
    <source>
        <strain evidence="8">Gambia15-2214</strain>
    </source>
</reference>
<feature type="transmembrane region" description="Helical" evidence="7">
    <location>
        <begin position="353"/>
        <end position="373"/>
    </location>
</feature>
<feature type="transmembrane region" description="Helical" evidence="7">
    <location>
        <begin position="394"/>
        <end position="414"/>
    </location>
</feature>
<feature type="transmembrane region" description="Helical" evidence="7">
    <location>
        <begin position="420"/>
        <end position="440"/>
    </location>
</feature>
<feature type="transmembrane region" description="Helical" evidence="7">
    <location>
        <begin position="20"/>
        <end position="44"/>
    </location>
</feature>
<dbReference type="AlphaFoldDB" id="A0A9E2NZM1"/>
<dbReference type="PANTHER" id="PTHR43549:SF3">
    <property type="entry name" value="MULTIDRUG RESISTANCE PROTEIN YPNP-RELATED"/>
    <property type="match status" value="1"/>
</dbReference>
<proteinExistence type="predicted"/>
<dbReference type="InterPro" id="IPR048279">
    <property type="entry name" value="MdtK-like"/>
</dbReference>
<evidence type="ECO:0000256" key="7">
    <source>
        <dbReference type="SAM" id="Phobius"/>
    </source>
</evidence>
<protein>
    <submittedName>
        <fullName evidence="8">MATE family efflux transporter</fullName>
    </submittedName>
</protein>
<evidence type="ECO:0000256" key="2">
    <source>
        <dbReference type="ARBA" id="ARBA00022448"/>
    </source>
</evidence>
<feature type="transmembrane region" description="Helical" evidence="7">
    <location>
        <begin position="199"/>
        <end position="217"/>
    </location>
</feature>
<keyword evidence="6 7" id="KW-0472">Membrane</keyword>
<dbReference type="PIRSF" id="PIRSF006603">
    <property type="entry name" value="DinF"/>
    <property type="match status" value="1"/>
</dbReference>
<comment type="subcellular location">
    <subcellularLocation>
        <location evidence="1">Cell membrane</location>
        <topology evidence="1">Multi-pass membrane protein</topology>
    </subcellularLocation>
</comment>
<evidence type="ECO:0000256" key="5">
    <source>
        <dbReference type="ARBA" id="ARBA00022989"/>
    </source>
</evidence>
<sequence length="455" mass="50433">MYSKSVQKEDFLNGVLWKQVLYVFFPILFGSFFQQLYTTVDAIIVGQYLGKQALAAVGGSTGNILNLLISFFVGLSSGAGIIIAQQYGAKHYRAIRKSVHTAMALAFAGGFIFTVFGILFSKQALILIDNPQDIMKDSLVYLRIMFMGMIPTLVYNIGSGILRAVGDSKRPFYYLIVASVANIVLDFLFIAIIPWGVAGAAIATVVSQIISALLIMIRMMKVHDTTHVCIKYISFTLPILGKIIKIGFPAGLQAVLCALTNIFVQTYVNRFGTDSVAAVTVFGRIGNLYWMMIHAYGIAIMTVAGQNYGAQKLKRVKDIILQGMVLSGISTIILCTIYIVAGRFLFSLFTNDSTVISIGLNILYMTALTYILYNPIEVVSSTLRSTGDVFMPTVITLTGICLVTIIWIWGMIPIVPRVEIVMASYPVSWIATSLMFYIYYRFFSKFWKQVQHITQ</sequence>
<dbReference type="EMBL" id="JAHLFV010000232">
    <property type="protein sequence ID" value="MBU3850906.1"/>
    <property type="molecule type" value="Genomic_DNA"/>
</dbReference>
<feature type="transmembrane region" description="Helical" evidence="7">
    <location>
        <begin position="140"/>
        <end position="165"/>
    </location>
</feature>
<evidence type="ECO:0000256" key="3">
    <source>
        <dbReference type="ARBA" id="ARBA00022475"/>
    </source>
</evidence>
<evidence type="ECO:0000256" key="4">
    <source>
        <dbReference type="ARBA" id="ARBA00022692"/>
    </source>
</evidence>
<accession>A0A9E2NZM1</accession>
<evidence type="ECO:0000256" key="1">
    <source>
        <dbReference type="ARBA" id="ARBA00004651"/>
    </source>
</evidence>
<keyword evidence="4 7" id="KW-0812">Transmembrane</keyword>
<dbReference type="GO" id="GO:0042910">
    <property type="term" value="F:xenobiotic transmembrane transporter activity"/>
    <property type="evidence" value="ECO:0007669"/>
    <property type="project" value="InterPro"/>
</dbReference>
<feature type="transmembrane region" description="Helical" evidence="7">
    <location>
        <begin position="246"/>
        <end position="268"/>
    </location>
</feature>
<reference evidence="8" key="2">
    <citation type="submission" date="2021-04" db="EMBL/GenBank/DDBJ databases">
        <authorList>
            <person name="Gilroy R."/>
        </authorList>
    </citation>
    <scope>NUCLEOTIDE SEQUENCE</scope>
    <source>
        <strain evidence="8">Gambia15-2214</strain>
    </source>
</reference>
<dbReference type="InterPro" id="IPR002528">
    <property type="entry name" value="MATE_fam"/>
</dbReference>
<comment type="caution">
    <text evidence="8">The sequence shown here is derived from an EMBL/GenBank/DDBJ whole genome shotgun (WGS) entry which is preliminary data.</text>
</comment>
<dbReference type="GO" id="GO:0005886">
    <property type="term" value="C:plasma membrane"/>
    <property type="evidence" value="ECO:0007669"/>
    <property type="project" value="UniProtKB-SubCell"/>
</dbReference>
<feature type="transmembrane region" description="Helical" evidence="7">
    <location>
        <begin position="99"/>
        <end position="120"/>
    </location>
</feature>
<dbReference type="PANTHER" id="PTHR43549">
    <property type="entry name" value="MULTIDRUG RESISTANCE PROTEIN YPNP-RELATED"/>
    <property type="match status" value="1"/>
</dbReference>
<dbReference type="NCBIfam" id="TIGR00797">
    <property type="entry name" value="matE"/>
    <property type="match status" value="1"/>
</dbReference>
<evidence type="ECO:0000313" key="9">
    <source>
        <dbReference type="Proteomes" id="UP000823914"/>
    </source>
</evidence>
<feature type="transmembrane region" description="Helical" evidence="7">
    <location>
        <begin position="64"/>
        <end position="87"/>
    </location>
</feature>
<feature type="transmembrane region" description="Helical" evidence="7">
    <location>
        <begin position="320"/>
        <end position="341"/>
    </location>
</feature>
<dbReference type="InterPro" id="IPR052031">
    <property type="entry name" value="Membrane_Transporter-Flippase"/>
</dbReference>
<keyword evidence="3" id="KW-1003">Cell membrane</keyword>
<feature type="transmembrane region" description="Helical" evidence="7">
    <location>
        <begin position="172"/>
        <end position="193"/>
    </location>
</feature>
<dbReference type="GO" id="GO:0015297">
    <property type="term" value="F:antiporter activity"/>
    <property type="evidence" value="ECO:0007669"/>
    <property type="project" value="InterPro"/>
</dbReference>
<organism evidence="8 9">
    <name type="scientific">Candidatus Treponema excrementipullorum</name>
    <dbReference type="NCBI Taxonomy" id="2838768"/>
    <lineage>
        <taxon>Bacteria</taxon>
        <taxon>Pseudomonadati</taxon>
        <taxon>Spirochaetota</taxon>
        <taxon>Spirochaetia</taxon>
        <taxon>Spirochaetales</taxon>
        <taxon>Treponemataceae</taxon>
        <taxon>Treponema</taxon>
    </lineage>
</organism>
<keyword evidence="2" id="KW-0813">Transport</keyword>
<gene>
    <name evidence="8" type="ORF">IAA16_10100</name>
</gene>
<dbReference type="CDD" id="cd13138">
    <property type="entry name" value="MATE_yoeA_like"/>
    <property type="match status" value="1"/>
</dbReference>
<feature type="transmembrane region" description="Helical" evidence="7">
    <location>
        <begin position="288"/>
        <end position="308"/>
    </location>
</feature>